<dbReference type="SUPFAM" id="SSF48264">
    <property type="entry name" value="Cytochrome P450"/>
    <property type="match status" value="1"/>
</dbReference>
<dbReference type="InParanoid" id="A0A5N4APG0"/>
<gene>
    <name evidence="11" type="ORF">PPYR_06978</name>
</gene>
<keyword evidence="4 8" id="KW-0479">Metal-binding</keyword>
<keyword evidence="10" id="KW-0812">Transmembrane</keyword>
<comment type="cofactor">
    <cofactor evidence="1 8">
        <name>heme</name>
        <dbReference type="ChEBI" id="CHEBI:30413"/>
    </cofactor>
</comment>
<feature type="transmembrane region" description="Helical" evidence="10">
    <location>
        <begin position="6"/>
        <end position="22"/>
    </location>
</feature>
<dbReference type="InterPro" id="IPR050196">
    <property type="entry name" value="Cytochrome_P450_Monoox"/>
</dbReference>
<evidence type="ECO:0000256" key="7">
    <source>
        <dbReference type="ARBA" id="ARBA00023033"/>
    </source>
</evidence>
<feature type="binding site" description="axial binding residue" evidence="8">
    <location>
        <position position="489"/>
    </location>
    <ligand>
        <name>heme</name>
        <dbReference type="ChEBI" id="CHEBI:30413"/>
    </ligand>
    <ligandPart>
        <name>Fe</name>
        <dbReference type="ChEBI" id="CHEBI:18248"/>
    </ligandPart>
</feature>
<dbReference type="InterPro" id="IPR017972">
    <property type="entry name" value="Cyt_P450_CS"/>
</dbReference>
<dbReference type="GO" id="GO:0005506">
    <property type="term" value="F:iron ion binding"/>
    <property type="evidence" value="ECO:0007669"/>
    <property type="project" value="InterPro"/>
</dbReference>
<dbReference type="PRINTS" id="PR00463">
    <property type="entry name" value="EP450I"/>
</dbReference>
<sequence length="546" mass="62667">MIEISHLIFFLAPLLIVWNIYWRITRRHMLELADKIPGPKGYPLIGNGLMALGSLHEMFKTLDQLSFEYPSVIRIWLGPRLFVSLMDPRDVEIVLSSNIHIEKATDYKLFEPWFGNGLLISAGRTWKAHRKLIAPTFHLNILKGFIDLFNANSREVVKKLRQENRKTFDCHDHLSEATVEILLETVMGVSKKIQGQSGYEYAMAVMKMCEILHKRHLKLWLRPDWLFNLTKFREKQNKLLRLIHSLTVKVVEIKKKALEDGIQGSLADVPEDILKKVVSVPDENIIEHPLDGTMMFGQSVGIKDDLDGDVNVGDKKRYSFLETLIEAAKSGTQLTEEEVRNQVSTIMFEGHDTTAAASSFFLCLMGAHPDVQEKVHQEMYAIFGNSDRSATYSDTLEMKYLERCLLETLRLYPPVPLIARKINQDVKLASGNYTVPAGCTVIIATYKLHRNPDIYTNPDEFNPDNFLPERCIKRHYYSFVPFSAGPRGCVGRKYAILKLKILLSTIMRNFVVKSEIPETEYKLQADIILKRQDGFRIRLEPRNVSN</sequence>
<dbReference type="CDD" id="cd20628">
    <property type="entry name" value="CYP4"/>
    <property type="match status" value="1"/>
</dbReference>
<name>A0A5N4APG0_PHOPY</name>
<dbReference type="GO" id="GO:0020037">
    <property type="term" value="F:heme binding"/>
    <property type="evidence" value="ECO:0007669"/>
    <property type="project" value="InterPro"/>
</dbReference>
<evidence type="ECO:0000313" key="12">
    <source>
        <dbReference type="Proteomes" id="UP000327044"/>
    </source>
</evidence>
<keyword evidence="5 9" id="KW-0560">Oxidoreductase</keyword>
<keyword evidence="10" id="KW-0472">Membrane</keyword>
<dbReference type="Proteomes" id="UP000327044">
    <property type="component" value="Unassembled WGS sequence"/>
</dbReference>
<dbReference type="PANTHER" id="PTHR24291">
    <property type="entry name" value="CYTOCHROME P450 FAMILY 4"/>
    <property type="match status" value="1"/>
</dbReference>
<evidence type="ECO:0000256" key="6">
    <source>
        <dbReference type="ARBA" id="ARBA00023004"/>
    </source>
</evidence>
<keyword evidence="7 9" id="KW-0503">Monooxygenase</keyword>
<dbReference type="OrthoDB" id="1470350at2759"/>
<proteinExistence type="inferred from homology"/>
<evidence type="ECO:0000256" key="9">
    <source>
        <dbReference type="RuleBase" id="RU000461"/>
    </source>
</evidence>
<dbReference type="PROSITE" id="PS00086">
    <property type="entry name" value="CYTOCHROME_P450"/>
    <property type="match status" value="1"/>
</dbReference>
<evidence type="ECO:0000313" key="11">
    <source>
        <dbReference type="EMBL" id="KAB0799098.1"/>
    </source>
</evidence>
<evidence type="ECO:0000256" key="3">
    <source>
        <dbReference type="ARBA" id="ARBA00022617"/>
    </source>
</evidence>
<dbReference type="PANTHER" id="PTHR24291:SF106">
    <property type="entry name" value="CYTOCHROME P450 4G1-RELATED"/>
    <property type="match status" value="1"/>
</dbReference>
<accession>A0A5N4APG0</accession>
<dbReference type="PRINTS" id="PR00385">
    <property type="entry name" value="P450"/>
</dbReference>
<reference evidence="11 12" key="1">
    <citation type="journal article" date="2018" name="Elife">
        <title>Firefly genomes illuminate parallel origins of bioluminescence in beetles.</title>
        <authorList>
            <person name="Fallon T.R."/>
            <person name="Lower S.E."/>
            <person name="Chang C.H."/>
            <person name="Bessho-Uehara M."/>
            <person name="Martin G.J."/>
            <person name="Bewick A.J."/>
            <person name="Behringer M."/>
            <person name="Debat H.J."/>
            <person name="Wong I."/>
            <person name="Day J.C."/>
            <person name="Suvorov A."/>
            <person name="Silva C.J."/>
            <person name="Stanger-Hall K.F."/>
            <person name="Hall D.W."/>
            <person name="Schmitz R.J."/>
            <person name="Nelson D.R."/>
            <person name="Lewis S.M."/>
            <person name="Shigenobu S."/>
            <person name="Bybee S.M."/>
            <person name="Larracuente A.M."/>
            <person name="Oba Y."/>
            <person name="Weng J.K."/>
        </authorList>
    </citation>
    <scope>NUCLEOTIDE SEQUENCE [LARGE SCALE GENOMIC DNA]</scope>
    <source>
        <strain evidence="11">1611_PpyrPB1</strain>
        <tissue evidence="11">Whole body</tissue>
    </source>
</reference>
<comment type="similarity">
    <text evidence="2 9">Belongs to the cytochrome P450 family.</text>
</comment>
<dbReference type="InterPro" id="IPR036396">
    <property type="entry name" value="Cyt_P450_sf"/>
</dbReference>
<dbReference type="Pfam" id="PF00067">
    <property type="entry name" value="p450"/>
    <property type="match status" value="1"/>
</dbReference>
<dbReference type="Gene3D" id="1.10.630.10">
    <property type="entry name" value="Cytochrome P450"/>
    <property type="match status" value="1"/>
</dbReference>
<evidence type="ECO:0000256" key="1">
    <source>
        <dbReference type="ARBA" id="ARBA00001971"/>
    </source>
</evidence>
<dbReference type="GO" id="GO:0016705">
    <property type="term" value="F:oxidoreductase activity, acting on paired donors, with incorporation or reduction of molecular oxygen"/>
    <property type="evidence" value="ECO:0007669"/>
    <property type="project" value="InterPro"/>
</dbReference>
<dbReference type="EMBL" id="VVIM01000005">
    <property type="protein sequence ID" value="KAB0799098.1"/>
    <property type="molecule type" value="Genomic_DNA"/>
</dbReference>
<keyword evidence="3 8" id="KW-0349">Heme</keyword>
<evidence type="ECO:0000256" key="5">
    <source>
        <dbReference type="ARBA" id="ARBA00023002"/>
    </source>
</evidence>
<evidence type="ECO:0000256" key="2">
    <source>
        <dbReference type="ARBA" id="ARBA00010617"/>
    </source>
</evidence>
<keyword evidence="6 8" id="KW-0408">Iron</keyword>
<organism evidence="11 12">
    <name type="scientific">Photinus pyralis</name>
    <name type="common">Common eastern firefly</name>
    <name type="synonym">Lampyris pyralis</name>
    <dbReference type="NCBI Taxonomy" id="7054"/>
    <lineage>
        <taxon>Eukaryota</taxon>
        <taxon>Metazoa</taxon>
        <taxon>Ecdysozoa</taxon>
        <taxon>Arthropoda</taxon>
        <taxon>Hexapoda</taxon>
        <taxon>Insecta</taxon>
        <taxon>Pterygota</taxon>
        <taxon>Neoptera</taxon>
        <taxon>Endopterygota</taxon>
        <taxon>Coleoptera</taxon>
        <taxon>Polyphaga</taxon>
        <taxon>Elateriformia</taxon>
        <taxon>Elateroidea</taxon>
        <taxon>Lampyridae</taxon>
        <taxon>Lampyrinae</taxon>
        <taxon>Photinus</taxon>
    </lineage>
</organism>
<evidence type="ECO:0008006" key="13">
    <source>
        <dbReference type="Google" id="ProtNLM"/>
    </source>
</evidence>
<evidence type="ECO:0000256" key="4">
    <source>
        <dbReference type="ARBA" id="ARBA00022723"/>
    </source>
</evidence>
<dbReference type="InterPro" id="IPR001128">
    <property type="entry name" value="Cyt_P450"/>
</dbReference>
<evidence type="ECO:0000256" key="10">
    <source>
        <dbReference type="SAM" id="Phobius"/>
    </source>
</evidence>
<protein>
    <recommendedName>
        <fullName evidence="13">Cytochrome P450</fullName>
    </recommendedName>
</protein>
<evidence type="ECO:0000256" key="8">
    <source>
        <dbReference type="PIRSR" id="PIRSR602401-1"/>
    </source>
</evidence>
<comment type="caution">
    <text evidence="11">The sequence shown here is derived from an EMBL/GenBank/DDBJ whole genome shotgun (WGS) entry which is preliminary data.</text>
</comment>
<keyword evidence="10" id="KW-1133">Transmembrane helix</keyword>
<dbReference type="AlphaFoldDB" id="A0A5N4APG0"/>
<dbReference type="InterPro" id="IPR002401">
    <property type="entry name" value="Cyt_P450_E_grp-I"/>
</dbReference>
<keyword evidence="12" id="KW-1185">Reference proteome</keyword>
<dbReference type="GO" id="GO:0004497">
    <property type="term" value="F:monooxygenase activity"/>
    <property type="evidence" value="ECO:0007669"/>
    <property type="project" value="UniProtKB-KW"/>
</dbReference>